<dbReference type="Proteomes" id="UP000298663">
    <property type="component" value="Unassembled WGS sequence"/>
</dbReference>
<sequence>MSLLLINIQNYAKTRQIVRKQDGSSRTRLIVIMIRFMPDLTTIPKRVAPPQPLLLLVSFLSFSANIPTFTFPTNPHEHKQRHKGVLIAWESDPASFYLPPRP</sequence>
<gene>
    <name evidence="1" type="ORF">L596_027852</name>
</gene>
<comment type="caution">
    <text evidence="1">The sequence shown here is derived from an EMBL/GenBank/DDBJ whole genome shotgun (WGS) entry which is preliminary data.</text>
</comment>
<dbReference type="AlphaFoldDB" id="A0A4U5LWS5"/>
<proteinExistence type="predicted"/>
<organism evidence="1 2">
    <name type="scientific">Steinernema carpocapsae</name>
    <name type="common">Entomopathogenic nematode</name>
    <dbReference type="NCBI Taxonomy" id="34508"/>
    <lineage>
        <taxon>Eukaryota</taxon>
        <taxon>Metazoa</taxon>
        <taxon>Ecdysozoa</taxon>
        <taxon>Nematoda</taxon>
        <taxon>Chromadorea</taxon>
        <taxon>Rhabditida</taxon>
        <taxon>Tylenchina</taxon>
        <taxon>Panagrolaimomorpha</taxon>
        <taxon>Strongyloidoidea</taxon>
        <taxon>Steinernematidae</taxon>
        <taxon>Steinernema</taxon>
    </lineage>
</organism>
<protein>
    <submittedName>
        <fullName evidence="1">Uncharacterized protein</fullName>
    </submittedName>
</protein>
<reference evidence="1 2" key="1">
    <citation type="journal article" date="2015" name="Genome Biol.">
        <title>Comparative genomics of Steinernema reveals deeply conserved gene regulatory networks.</title>
        <authorList>
            <person name="Dillman A.R."/>
            <person name="Macchietto M."/>
            <person name="Porter C.F."/>
            <person name="Rogers A."/>
            <person name="Williams B."/>
            <person name="Antoshechkin I."/>
            <person name="Lee M.M."/>
            <person name="Goodwin Z."/>
            <person name="Lu X."/>
            <person name="Lewis E.E."/>
            <person name="Goodrich-Blair H."/>
            <person name="Stock S.P."/>
            <person name="Adams B.J."/>
            <person name="Sternberg P.W."/>
            <person name="Mortazavi A."/>
        </authorList>
    </citation>
    <scope>NUCLEOTIDE SEQUENCE [LARGE SCALE GENOMIC DNA]</scope>
    <source>
        <strain evidence="1 2">ALL</strain>
    </source>
</reference>
<keyword evidence="2" id="KW-1185">Reference proteome</keyword>
<reference evidence="1 2" key="2">
    <citation type="journal article" date="2019" name="G3 (Bethesda)">
        <title>Hybrid Assembly of the Genome of the Entomopathogenic Nematode Steinernema carpocapsae Identifies the X-Chromosome.</title>
        <authorList>
            <person name="Serra L."/>
            <person name="Macchietto M."/>
            <person name="Macias-Munoz A."/>
            <person name="McGill C.J."/>
            <person name="Rodriguez I.M."/>
            <person name="Rodriguez B."/>
            <person name="Murad R."/>
            <person name="Mortazavi A."/>
        </authorList>
    </citation>
    <scope>NUCLEOTIDE SEQUENCE [LARGE SCALE GENOMIC DNA]</scope>
    <source>
        <strain evidence="1 2">ALL</strain>
    </source>
</reference>
<dbReference type="EMBL" id="AZBU02000011">
    <property type="protein sequence ID" value="TKR60632.1"/>
    <property type="molecule type" value="Genomic_DNA"/>
</dbReference>
<evidence type="ECO:0000313" key="1">
    <source>
        <dbReference type="EMBL" id="TKR60632.1"/>
    </source>
</evidence>
<name>A0A4U5LWS5_STECR</name>
<evidence type="ECO:0000313" key="2">
    <source>
        <dbReference type="Proteomes" id="UP000298663"/>
    </source>
</evidence>
<accession>A0A4U5LWS5</accession>